<dbReference type="GO" id="GO:0005537">
    <property type="term" value="F:D-mannose binding"/>
    <property type="evidence" value="ECO:0007669"/>
    <property type="project" value="TreeGrafter"/>
</dbReference>
<evidence type="ECO:0000313" key="10">
    <source>
        <dbReference type="Proteomes" id="UP000027195"/>
    </source>
</evidence>
<protein>
    <recommendedName>
        <fullName evidence="8">L-type lectin-like domain-containing protein</fullName>
    </recommendedName>
</protein>
<dbReference type="GO" id="GO:0000139">
    <property type="term" value="C:Golgi membrane"/>
    <property type="evidence" value="ECO:0007669"/>
    <property type="project" value="TreeGrafter"/>
</dbReference>
<keyword evidence="2 6" id="KW-0812">Transmembrane</keyword>
<evidence type="ECO:0000256" key="6">
    <source>
        <dbReference type="SAM" id="Phobius"/>
    </source>
</evidence>
<dbReference type="AlphaFoldDB" id="A0A067MGW5"/>
<keyword evidence="5 6" id="KW-0472">Membrane</keyword>
<dbReference type="SUPFAM" id="SSF49899">
    <property type="entry name" value="Concanavalin A-like lectins/glucanases"/>
    <property type="match status" value="1"/>
</dbReference>
<dbReference type="HOGENOM" id="CLU_041093_1_0_1"/>
<dbReference type="Gene3D" id="2.60.120.200">
    <property type="match status" value="1"/>
</dbReference>
<dbReference type="InParanoid" id="A0A067MGW5"/>
<organism evidence="9 10">
    <name type="scientific">Botryobasidium botryosum (strain FD-172 SS1)</name>
    <dbReference type="NCBI Taxonomy" id="930990"/>
    <lineage>
        <taxon>Eukaryota</taxon>
        <taxon>Fungi</taxon>
        <taxon>Dikarya</taxon>
        <taxon>Basidiomycota</taxon>
        <taxon>Agaricomycotina</taxon>
        <taxon>Agaricomycetes</taxon>
        <taxon>Cantharellales</taxon>
        <taxon>Botryobasidiaceae</taxon>
        <taxon>Botryobasidium</taxon>
    </lineage>
</organism>
<dbReference type="Proteomes" id="UP000027195">
    <property type="component" value="Unassembled WGS sequence"/>
</dbReference>
<dbReference type="InterPro" id="IPR051136">
    <property type="entry name" value="Intracellular_Lectin-GPT"/>
</dbReference>
<evidence type="ECO:0000256" key="7">
    <source>
        <dbReference type="SAM" id="SignalP"/>
    </source>
</evidence>
<keyword evidence="10" id="KW-1185">Reference proteome</keyword>
<feature type="domain" description="L-type lectin-like" evidence="8">
    <location>
        <begin position="31"/>
        <end position="254"/>
    </location>
</feature>
<dbReference type="PANTHER" id="PTHR12223:SF45">
    <property type="entry name" value="RE50040P"/>
    <property type="match status" value="1"/>
</dbReference>
<accession>A0A067MGW5</accession>
<feature type="signal peptide" evidence="7">
    <location>
        <begin position="1"/>
        <end position="19"/>
    </location>
</feature>
<dbReference type="CDD" id="cd07308">
    <property type="entry name" value="lectin_leg-like"/>
    <property type="match status" value="1"/>
</dbReference>
<feature type="transmembrane region" description="Helical" evidence="6">
    <location>
        <begin position="278"/>
        <end position="300"/>
    </location>
</feature>
<dbReference type="Pfam" id="PF03388">
    <property type="entry name" value="Lectin_leg-like"/>
    <property type="match status" value="1"/>
</dbReference>
<sequence length="311" mass="33994">MWFSSAVLSLVLLCKSALAADPAPTSSPELDLELRTHSIYAPYVDQDLQNRWFSFGADAYVNTNKYIRLTRDKASQTGWLWSVLPIGVSHYQIEVEFKISGAGSHLFGDGMAIWLTTKRAEVGPVFGSIDNFEGLGVFIDTFANSRHSYSFPRVMAMLGDGKTHYEVSDDGDATSIGGCSAQVRKLNVPSKIRITYYKSQSLNVELLYKSSDEWTSCFSVPNITLPAAPYLGFTALTGELSDAHDVLSVSTRAVTPEKPKPGRGAVKASTSSFSFGGLLLKLIFIGAVGAMGVAAYRTYYAQRGQWSSKRF</sequence>
<name>A0A067MGW5_BOTB1</name>
<proteinExistence type="predicted"/>
<keyword evidence="3 7" id="KW-0732">Signal</keyword>
<dbReference type="GO" id="GO:0005793">
    <property type="term" value="C:endoplasmic reticulum-Golgi intermediate compartment"/>
    <property type="evidence" value="ECO:0007669"/>
    <property type="project" value="TreeGrafter"/>
</dbReference>
<keyword evidence="4 6" id="KW-1133">Transmembrane helix</keyword>
<dbReference type="InterPro" id="IPR013320">
    <property type="entry name" value="ConA-like_dom_sf"/>
</dbReference>
<evidence type="ECO:0000256" key="5">
    <source>
        <dbReference type="ARBA" id="ARBA00023136"/>
    </source>
</evidence>
<reference evidence="10" key="1">
    <citation type="journal article" date="2014" name="Proc. Natl. Acad. Sci. U.S.A.">
        <title>Extensive sampling of basidiomycete genomes demonstrates inadequacy of the white-rot/brown-rot paradigm for wood decay fungi.</title>
        <authorList>
            <person name="Riley R."/>
            <person name="Salamov A.A."/>
            <person name="Brown D.W."/>
            <person name="Nagy L.G."/>
            <person name="Floudas D."/>
            <person name="Held B.W."/>
            <person name="Levasseur A."/>
            <person name="Lombard V."/>
            <person name="Morin E."/>
            <person name="Otillar R."/>
            <person name="Lindquist E.A."/>
            <person name="Sun H."/>
            <person name="LaButti K.M."/>
            <person name="Schmutz J."/>
            <person name="Jabbour D."/>
            <person name="Luo H."/>
            <person name="Baker S.E."/>
            <person name="Pisabarro A.G."/>
            <person name="Walton J.D."/>
            <person name="Blanchette R.A."/>
            <person name="Henrissat B."/>
            <person name="Martin F."/>
            <person name="Cullen D."/>
            <person name="Hibbett D.S."/>
            <person name="Grigoriev I.V."/>
        </authorList>
    </citation>
    <scope>NUCLEOTIDE SEQUENCE [LARGE SCALE GENOMIC DNA]</scope>
    <source>
        <strain evidence="10">FD-172 SS1</strain>
    </source>
</reference>
<evidence type="ECO:0000256" key="2">
    <source>
        <dbReference type="ARBA" id="ARBA00022692"/>
    </source>
</evidence>
<evidence type="ECO:0000313" key="9">
    <source>
        <dbReference type="EMBL" id="KDQ13940.1"/>
    </source>
</evidence>
<dbReference type="GO" id="GO:0005789">
    <property type="term" value="C:endoplasmic reticulum membrane"/>
    <property type="evidence" value="ECO:0007669"/>
    <property type="project" value="TreeGrafter"/>
</dbReference>
<evidence type="ECO:0000256" key="1">
    <source>
        <dbReference type="ARBA" id="ARBA00004479"/>
    </source>
</evidence>
<dbReference type="OrthoDB" id="270293at2759"/>
<evidence type="ECO:0000256" key="4">
    <source>
        <dbReference type="ARBA" id="ARBA00022989"/>
    </source>
</evidence>
<gene>
    <name evidence="9" type="ORF">BOTBODRAFT_33062</name>
</gene>
<evidence type="ECO:0000256" key="3">
    <source>
        <dbReference type="ARBA" id="ARBA00022729"/>
    </source>
</evidence>
<dbReference type="FunCoup" id="A0A067MGW5">
    <property type="interactions" value="310"/>
</dbReference>
<dbReference type="InterPro" id="IPR005052">
    <property type="entry name" value="Lectin_leg"/>
</dbReference>
<dbReference type="PROSITE" id="PS51328">
    <property type="entry name" value="L_LECTIN_LIKE"/>
    <property type="match status" value="1"/>
</dbReference>
<dbReference type="STRING" id="930990.A0A067MGW5"/>
<comment type="subcellular location">
    <subcellularLocation>
        <location evidence="1">Membrane</location>
        <topology evidence="1">Single-pass type I membrane protein</topology>
    </subcellularLocation>
</comment>
<evidence type="ECO:0000259" key="8">
    <source>
        <dbReference type="PROSITE" id="PS51328"/>
    </source>
</evidence>
<feature type="chain" id="PRO_5001641378" description="L-type lectin-like domain-containing protein" evidence="7">
    <location>
        <begin position="20"/>
        <end position="311"/>
    </location>
</feature>
<dbReference type="GO" id="GO:0030134">
    <property type="term" value="C:COPII-coated ER to Golgi transport vesicle"/>
    <property type="evidence" value="ECO:0007669"/>
    <property type="project" value="TreeGrafter"/>
</dbReference>
<dbReference type="PANTHER" id="PTHR12223">
    <property type="entry name" value="VESICULAR MANNOSE-BINDING LECTIN"/>
    <property type="match status" value="1"/>
</dbReference>
<dbReference type="EMBL" id="KL198040">
    <property type="protein sequence ID" value="KDQ13940.1"/>
    <property type="molecule type" value="Genomic_DNA"/>
</dbReference>
<dbReference type="GO" id="GO:0006888">
    <property type="term" value="P:endoplasmic reticulum to Golgi vesicle-mediated transport"/>
    <property type="evidence" value="ECO:0007669"/>
    <property type="project" value="TreeGrafter"/>
</dbReference>